<feature type="domain" description="Flagellar motor switch protein FliN-like C-terminal" evidence="9">
    <location>
        <begin position="52"/>
        <end position="125"/>
    </location>
</feature>
<evidence type="ECO:0000256" key="2">
    <source>
        <dbReference type="ARBA" id="ARBA00021897"/>
    </source>
</evidence>
<keyword evidence="7" id="KW-0975">Bacterial flagellum</keyword>
<keyword evidence="11" id="KW-1185">Reference proteome</keyword>
<evidence type="ECO:0000313" key="11">
    <source>
        <dbReference type="Proteomes" id="UP000035503"/>
    </source>
</evidence>
<proteinExistence type="inferred from homology"/>
<evidence type="ECO:0000313" key="10">
    <source>
        <dbReference type="EMBL" id="AKK19988.1"/>
    </source>
</evidence>
<keyword evidence="10" id="KW-0969">Cilium</keyword>
<comment type="function">
    <text evidence="7">FliN is one of three proteins (FliG, FliN, FliM) that form the rotor-mounted switch complex (C ring), located at the base of the basal body. This complex interacts with the CheY and CheZ chemotaxis proteins, in addition to contacting components of the motor that determine the direction of flagellar rotation.</text>
</comment>
<dbReference type="GO" id="GO:0003774">
    <property type="term" value="F:cytoskeletal motor activity"/>
    <property type="evidence" value="ECO:0007669"/>
    <property type="project" value="UniProtKB-UniRule"/>
</dbReference>
<dbReference type="STRING" id="1277257.G293_01780"/>
<dbReference type="RefSeq" id="WP_047264044.1">
    <property type="nucleotide sequence ID" value="NZ_CP004021.1"/>
</dbReference>
<evidence type="ECO:0000256" key="5">
    <source>
        <dbReference type="ARBA" id="ARBA00022779"/>
    </source>
</evidence>
<feature type="region of interest" description="Disordered" evidence="8">
    <location>
        <begin position="1"/>
        <end position="21"/>
    </location>
</feature>
<comment type="similarity">
    <text evidence="1 7">Belongs to the FliN/MopA/SpaO family.</text>
</comment>
<keyword evidence="10" id="KW-0282">Flagellum</keyword>
<dbReference type="Pfam" id="PF01052">
    <property type="entry name" value="FliMN_C"/>
    <property type="match status" value="1"/>
</dbReference>
<protein>
    <recommendedName>
        <fullName evidence="2 7">Flagellar motor switch protein FliN</fullName>
    </recommendedName>
</protein>
<evidence type="ECO:0000256" key="4">
    <source>
        <dbReference type="ARBA" id="ARBA00022500"/>
    </source>
</evidence>
<keyword evidence="3 7" id="KW-1003">Cell membrane</keyword>
<evidence type="ECO:0000256" key="3">
    <source>
        <dbReference type="ARBA" id="ARBA00022475"/>
    </source>
</evidence>
<dbReference type="GO" id="GO:0071973">
    <property type="term" value="P:bacterial-type flagellum-dependent cell motility"/>
    <property type="evidence" value="ECO:0007669"/>
    <property type="project" value="UniProtKB-UniRule"/>
</dbReference>
<evidence type="ECO:0000256" key="6">
    <source>
        <dbReference type="ARBA" id="ARBA00023136"/>
    </source>
</evidence>
<comment type="subcellular location">
    <subcellularLocation>
        <location evidence="7">Cell membrane</location>
        <topology evidence="7">Peripheral membrane protein</topology>
        <orientation evidence="7">Cytoplasmic side</orientation>
    </subcellularLocation>
    <subcellularLocation>
        <location evidence="7">Bacterial flagellum basal body</location>
    </subcellularLocation>
</comment>
<evidence type="ECO:0000256" key="8">
    <source>
        <dbReference type="SAM" id="MobiDB-lite"/>
    </source>
</evidence>
<dbReference type="AlphaFoldDB" id="A0A0G3I6A6"/>
<dbReference type="PRINTS" id="PR00956">
    <property type="entry name" value="FLGMOTORFLIN"/>
</dbReference>
<dbReference type="Gene3D" id="2.30.330.10">
    <property type="entry name" value="SpoA-like"/>
    <property type="match status" value="1"/>
</dbReference>
<evidence type="ECO:0000256" key="1">
    <source>
        <dbReference type="ARBA" id="ARBA00009226"/>
    </source>
</evidence>
<accession>A0A0G3I6A6</accession>
<gene>
    <name evidence="10" type="ORF">G293_01780</name>
</gene>
<dbReference type="PANTHER" id="PTHR43484:SF1">
    <property type="entry name" value="FLAGELLAR MOTOR SWITCH PROTEIN FLIN"/>
    <property type="match status" value="1"/>
</dbReference>
<evidence type="ECO:0000256" key="7">
    <source>
        <dbReference type="RuleBase" id="RU362074"/>
    </source>
</evidence>
<dbReference type="InterPro" id="IPR012826">
    <property type="entry name" value="FliN"/>
</dbReference>
<dbReference type="InterPro" id="IPR001172">
    <property type="entry name" value="FliN_T3SS_HrcQb"/>
</dbReference>
<dbReference type="PATRIC" id="fig|1277257.4.peg.386"/>
<dbReference type="KEGG" id="lau:G293_01780"/>
<keyword evidence="10" id="KW-0966">Cell projection</keyword>
<dbReference type="GO" id="GO:0009425">
    <property type="term" value="C:bacterial-type flagellum basal body"/>
    <property type="evidence" value="ECO:0007669"/>
    <property type="project" value="UniProtKB-SubCell"/>
</dbReference>
<organism evidence="10 11">
    <name type="scientific">Candidatus Liberibacter africanus PTSAPSY</name>
    <dbReference type="NCBI Taxonomy" id="1277257"/>
    <lineage>
        <taxon>Bacteria</taxon>
        <taxon>Pseudomonadati</taxon>
        <taxon>Pseudomonadota</taxon>
        <taxon>Alphaproteobacteria</taxon>
        <taxon>Hyphomicrobiales</taxon>
        <taxon>Rhizobiaceae</taxon>
        <taxon>Liberibacter</taxon>
    </lineage>
</organism>
<keyword evidence="4 7" id="KW-0145">Chemotaxis</keyword>
<evidence type="ECO:0000259" key="9">
    <source>
        <dbReference type="Pfam" id="PF01052"/>
    </source>
</evidence>
<dbReference type="EMBL" id="CP004021">
    <property type="protein sequence ID" value="AKK19988.1"/>
    <property type="molecule type" value="Genomic_DNA"/>
</dbReference>
<dbReference type="InterPro" id="IPR036429">
    <property type="entry name" value="SpoA-like_sf"/>
</dbReference>
<name>A0A0G3I6A6_LIBAF</name>
<dbReference type="OrthoDB" id="9790303at2"/>
<dbReference type="InterPro" id="IPR001543">
    <property type="entry name" value="FliN-like_C"/>
</dbReference>
<sequence>MDIDNHLPDTNNSSSDDNSEKLIQEDDFDNISEQISLDSNNILEKSTNNLDMILNIPVNIQIILGSCDMQISNLINLSKGDVITLDKRVGEPIDITVNNQRIAKGEITIMEEDDMHFGVRILEITNYR</sequence>
<dbReference type="SUPFAM" id="SSF101801">
    <property type="entry name" value="Surface presentation of antigens (SPOA)"/>
    <property type="match status" value="1"/>
</dbReference>
<dbReference type="GO" id="GO:0006935">
    <property type="term" value="P:chemotaxis"/>
    <property type="evidence" value="ECO:0007669"/>
    <property type="project" value="UniProtKB-KW"/>
</dbReference>
<dbReference type="InterPro" id="IPR051469">
    <property type="entry name" value="FliN/MopA/SpaO"/>
</dbReference>
<reference evidence="10 11" key="1">
    <citation type="journal article" date="2015" name="Genome Announc.">
        <title>Complete Genome Sequence of 'Candidatus Liberibacter africanus,' a Bacterium Associated with Citrus Huanglongbing.</title>
        <authorList>
            <person name="Lin H."/>
            <person name="Pietersen G."/>
            <person name="Han C."/>
            <person name="Read D.A."/>
            <person name="Lou B."/>
            <person name="Gupta G."/>
            <person name="Civerolo E.L."/>
        </authorList>
    </citation>
    <scope>NUCLEOTIDE SEQUENCE [LARGE SCALE GENOMIC DNA]</scope>
    <source>
        <strain evidence="10 11">PTSAPSY</strain>
    </source>
</reference>
<dbReference type="PANTHER" id="PTHR43484">
    <property type="match status" value="1"/>
</dbReference>
<dbReference type="GO" id="GO:0005886">
    <property type="term" value="C:plasma membrane"/>
    <property type="evidence" value="ECO:0007669"/>
    <property type="project" value="UniProtKB-SubCell"/>
</dbReference>
<keyword evidence="6 7" id="KW-0472">Membrane</keyword>
<dbReference type="NCBIfam" id="TIGR02480">
    <property type="entry name" value="fliN"/>
    <property type="match status" value="1"/>
</dbReference>
<keyword evidence="5 7" id="KW-0283">Flagellar rotation</keyword>
<dbReference type="Proteomes" id="UP000035503">
    <property type="component" value="Chromosome"/>
</dbReference>